<proteinExistence type="inferred from homology"/>
<dbReference type="FunFam" id="3.20.20.70:FF:000075">
    <property type="entry name" value="Tryptophan biosynthesis protein TRP1"/>
    <property type="match status" value="1"/>
</dbReference>
<feature type="domain" description="N-(5'phosphoribosyl) anthranilate isomerase (PRAI)" evidence="11">
    <location>
        <begin position="3"/>
        <end position="194"/>
    </location>
</feature>
<dbReference type="Proteomes" id="UP000074108">
    <property type="component" value="Unassembled WGS sequence"/>
</dbReference>
<dbReference type="PANTHER" id="PTHR42894:SF1">
    <property type="entry name" value="N-(5'-PHOSPHORIBOSYL)ANTHRANILATE ISOMERASE"/>
    <property type="match status" value="1"/>
</dbReference>
<dbReference type="InterPro" id="IPR001240">
    <property type="entry name" value="PRAI_dom"/>
</dbReference>
<dbReference type="Pfam" id="PF00697">
    <property type="entry name" value="PRAI"/>
    <property type="match status" value="1"/>
</dbReference>
<keyword evidence="13" id="KW-1185">Reference proteome</keyword>
<dbReference type="RefSeq" id="WP_059350992.1">
    <property type="nucleotide sequence ID" value="NZ_LDYG01000028.1"/>
</dbReference>
<name>A0A147K8D1_9BACI</name>
<evidence type="ECO:0000313" key="13">
    <source>
        <dbReference type="Proteomes" id="UP000074108"/>
    </source>
</evidence>
<keyword evidence="8 10" id="KW-0057">Aromatic amino acid biosynthesis</keyword>
<evidence type="ECO:0000256" key="8">
    <source>
        <dbReference type="ARBA" id="ARBA00023141"/>
    </source>
</evidence>
<sequence length="204" mass="22412">MKVKICGLTTESAVKAAVKYGADAIGFVFAPSKRRILKEEAMLLSRFVPKNVLKVGVFVNETKDIIEEIARDVSLDIIQLHGDESPAFLHSLSRPAIKAFSVSSVEDVRAAINYPADTILLDAKGDKYRGGHGTVFDWNILHSLKGQRFILAGGLSVENIEQAKKEVDPYWVDVSSGVETNGIKDSQKIRQFLQLAKGGCHDEK</sequence>
<evidence type="ECO:0000256" key="3">
    <source>
        <dbReference type="ARBA" id="ARBA00007571"/>
    </source>
</evidence>
<dbReference type="GO" id="GO:0004640">
    <property type="term" value="F:phosphoribosylanthranilate isomerase activity"/>
    <property type="evidence" value="ECO:0007669"/>
    <property type="project" value="UniProtKB-UniRule"/>
</dbReference>
<dbReference type="UniPathway" id="UPA00035">
    <property type="reaction ID" value="UER00042"/>
</dbReference>
<evidence type="ECO:0000256" key="2">
    <source>
        <dbReference type="ARBA" id="ARBA00004664"/>
    </source>
</evidence>
<evidence type="ECO:0000313" key="12">
    <source>
        <dbReference type="EMBL" id="KUP06434.1"/>
    </source>
</evidence>
<keyword evidence="6 10" id="KW-0028">Amino-acid biosynthesis</keyword>
<evidence type="ECO:0000256" key="9">
    <source>
        <dbReference type="ARBA" id="ARBA00023235"/>
    </source>
</evidence>
<dbReference type="EC" id="5.3.1.24" evidence="4 10"/>
<keyword evidence="9 10" id="KW-0413">Isomerase</keyword>
<comment type="similarity">
    <text evidence="3 10">Belongs to the TrpF family.</text>
</comment>
<comment type="caution">
    <text evidence="12">The sequence shown here is derived from an EMBL/GenBank/DDBJ whole genome shotgun (WGS) entry which is preliminary data.</text>
</comment>
<dbReference type="STRING" id="1150625.Q75_07805"/>
<organism evidence="12 13">
    <name type="scientific">Bacillus coahuilensis p1.1.43</name>
    <dbReference type="NCBI Taxonomy" id="1150625"/>
    <lineage>
        <taxon>Bacteria</taxon>
        <taxon>Bacillati</taxon>
        <taxon>Bacillota</taxon>
        <taxon>Bacilli</taxon>
        <taxon>Bacillales</taxon>
        <taxon>Bacillaceae</taxon>
        <taxon>Bacillus</taxon>
    </lineage>
</organism>
<protein>
    <recommendedName>
        <fullName evidence="5 10">N-(5'-phosphoribosyl)anthranilate isomerase</fullName>
        <shortName evidence="10">PRAI</shortName>
        <ecNumber evidence="4 10">5.3.1.24</ecNumber>
    </recommendedName>
</protein>
<gene>
    <name evidence="10" type="primary">trpF</name>
    <name evidence="12" type="ORF">Q75_07805</name>
</gene>
<evidence type="ECO:0000256" key="1">
    <source>
        <dbReference type="ARBA" id="ARBA00001164"/>
    </source>
</evidence>
<dbReference type="OrthoDB" id="9786954at2"/>
<accession>A0A147K8D1</accession>
<evidence type="ECO:0000256" key="7">
    <source>
        <dbReference type="ARBA" id="ARBA00022822"/>
    </source>
</evidence>
<dbReference type="SUPFAM" id="SSF51366">
    <property type="entry name" value="Ribulose-phoshate binding barrel"/>
    <property type="match status" value="1"/>
</dbReference>
<dbReference type="CDD" id="cd00405">
    <property type="entry name" value="PRAI"/>
    <property type="match status" value="1"/>
</dbReference>
<dbReference type="InterPro" id="IPR013785">
    <property type="entry name" value="Aldolase_TIM"/>
</dbReference>
<evidence type="ECO:0000259" key="11">
    <source>
        <dbReference type="Pfam" id="PF00697"/>
    </source>
</evidence>
<dbReference type="PATRIC" id="fig|1150625.3.peg.1648"/>
<dbReference type="PANTHER" id="PTHR42894">
    <property type="entry name" value="N-(5'-PHOSPHORIBOSYL)ANTHRANILATE ISOMERASE"/>
    <property type="match status" value="1"/>
</dbReference>
<evidence type="ECO:0000256" key="6">
    <source>
        <dbReference type="ARBA" id="ARBA00022605"/>
    </source>
</evidence>
<keyword evidence="7 10" id="KW-0822">Tryptophan biosynthesis</keyword>
<dbReference type="GO" id="GO:0000162">
    <property type="term" value="P:L-tryptophan biosynthetic process"/>
    <property type="evidence" value="ECO:0007669"/>
    <property type="project" value="UniProtKB-UniRule"/>
</dbReference>
<dbReference type="InterPro" id="IPR011060">
    <property type="entry name" value="RibuloseP-bd_barrel"/>
</dbReference>
<dbReference type="AlphaFoldDB" id="A0A147K8D1"/>
<dbReference type="Gene3D" id="3.20.20.70">
    <property type="entry name" value="Aldolase class I"/>
    <property type="match status" value="1"/>
</dbReference>
<comment type="catalytic activity">
    <reaction evidence="1 10">
        <text>N-(5-phospho-beta-D-ribosyl)anthranilate = 1-(2-carboxyphenylamino)-1-deoxy-D-ribulose 5-phosphate</text>
        <dbReference type="Rhea" id="RHEA:21540"/>
        <dbReference type="ChEBI" id="CHEBI:18277"/>
        <dbReference type="ChEBI" id="CHEBI:58613"/>
        <dbReference type="EC" id="5.3.1.24"/>
    </reaction>
</comment>
<dbReference type="InterPro" id="IPR044643">
    <property type="entry name" value="TrpF_fam"/>
</dbReference>
<evidence type="ECO:0000256" key="10">
    <source>
        <dbReference type="HAMAP-Rule" id="MF_00135"/>
    </source>
</evidence>
<reference evidence="12 13" key="1">
    <citation type="journal article" date="2016" name="Front. Microbiol.">
        <title>Microevolution Analysis of Bacillus coahuilensis Unveils Differences in Phosphorus Acquisition Strategies and Their Regulation.</title>
        <authorList>
            <person name="Gomez-Lunar Z."/>
            <person name="Hernandez-Gonzalez I."/>
            <person name="Rodriguez-Torres M.D."/>
            <person name="Souza V."/>
            <person name="Olmedo-Alvarez G."/>
        </authorList>
    </citation>
    <scope>NUCLEOTIDE SEQUENCE [LARGE SCALE GENOMIC DNA]</scope>
    <source>
        <strain evidence="13">p1.1.43</strain>
    </source>
</reference>
<evidence type="ECO:0000256" key="5">
    <source>
        <dbReference type="ARBA" id="ARBA00022272"/>
    </source>
</evidence>
<dbReference type="EMBL" id="LDYG01000028">
    <property type="protein sequence ID" value="KUP06434.1"/>
    <property type="molecule type" value="Genomic_DNA"/>
</dbReference>
<evidence type="ECO:0000256" key="4">
    <source>
        <dbReference type="ARBA" id="ARBA00012572"/>
    </source>
</evidence>
<comment type="pathway">
    <text evidence="2 10">Amino-acid biosynthesis; L-tryptophan biosynthesis; L-tryptophan from chorismate: step 3/5.</text>
</comment>
<dbReference type="HAMAP" id="MF_00135">
    <property type="entry name" value="PRAI"/>
    <property type="match status" value="1"/>
</dbReference>